<evidence type="ECO:0000313" key="8">
    <source>
        <dbReference type="Proteomes" id="UP000546031"/>
    </source>
</evidence>
<feature type="transmembrane region" description="Helical" evidence="6">
    <location>
        <begin position="141"/>
        <end position="159"/>
    </location>
</feature>
<comment type="similarity">
    <text evidence="2">Belongs to the TspO/BZRP family.</text>
</comment>
<name>A0A850HB35_9SPHN</name>
<evidence type="ECO:0000256" key="5">
    <source>
        <dbReference type="ARBA" id="ARBA00023136"/>
    </source>
</evidence>
<reference evidence="7 8" key="1">
    <citation type="submission" date="2020-06" db="EMBL/GenBank/DDBJ databases">
        <title>Altererythrobacter lutimaris sp. nov., a marine bacterium isolated from a tidal flat.</title>
        <authorList>
            <person name="Kim D."/>
            <person name="Yoo Y."/>
            <person name="Kim J.-J."/>
        </authorList>
    </citation>
    <scope>NUCLEOTIDE SEQUENCE [LARGE SCALE GENOMIC DNA]</scope>
    <source>
        <strain evidence="7 8">JGD-16</strain>
    </source>
</reference>
<evidence type="ECO:0000313" key="7">
    <source>
        <dbReference type="EMBL" id="NVE94201.1"/>
    </source>
</evidence>
<dbReference type="GO" id="GO:0016020">
    <property type="term" value="C:membrane"/>
    <property type="evidence" value="ECO:0007669"/>
    <property type="project" value="UniProtKB-SubCell"/>
</dbReference>
<dbReference type="InterPro" id="IPR004307">
    <property type="entry name" value="TspO_MBR"/>
</dbReference>
<evidence type="ECO:0000256" key="3">
    <source>
        <dbReference type="ARBA" id="ARBA00022692"/>
    </source>
</evidence>
<evidence type="ECO:0000256" key="2">
    <source>
        <dbReference type="ARBA" id="ARBA00007524"/>
    </source>
</evidence>
<gene>
    <name evidence="7" type="ORF">HUO12_04730</name>
</gene>
<dbReference type="RefSeq" id="WP_176272503.1">
    <property type="nucleotide sequence ID" value="NZ_JABWTA010000001.1"/>
</dbReference>
<keyword evidence="3 6" id="KW-0812">Transmembrane</keyword>
<proteinExistence type="inferred from homology"/>
<dbReference type="Proteomes" id="UP000546031">
    <property type="component" value="Unassembled WGS sequence"/>
</dbReference>
<dbReference type="PANTHER" id="PTHR10057:SF0">
    <property type="entry name" value="TRANSLOCATOR PROTEIN"/>
    <property type="match status" value="1"/>
</dbReference>
<dbReference type="EMBL" id="JABWTA010000001">
    <property type="protein sequence ID" value="NVE94201.1"/>
    <property type="molecule type" value="Genomic_DNA"/>
</dbReference>
<keyword evidence="5 6" id="KW-0472">Membrane</keyword>
<comment type="caution">
    <text evidence="7">The sequence shown here is derived from an EMBL/GenBank/DDBJ whole genome shotgun (WGS) entry which is preliminary data.</text>
</comment>
<keyword evidence="4 6" id="KW-1133">Transmembrane helix</keyword>
<accession>A0A850HB35</accession>
<dbReference type="PANTHER" id="PTHR10057">
    <property type="entry name" value="PERIPHERAL-TYPE BENZODIAZEPINE RECEPTOR"/>
    <property type="match status" value="1"/>
</dbReference>
<dbReference type="PIRSF" id="PIRSF005859">
    <property type="entry name" value="PBR"/>
    <property type="match status" value="1"/>
</dbReference>
<comment type="subcellular location">
    <subcellularLocation>
        <location evidence="1">Membrane</location>
        <topology evidence="1">Multi-pass membrane protein</topology>
    </subcellularLocation>
</comment>
<dbReference type="InterPro" id="IPR038330">
    <property type="entry name" value="TspO/MBR-related_sf"/>
</dbReference>
<feature type="transmembrane region" description="Helical" evidence="6">
    <location>
        <begin position="59"/>
        <end position="80"/>
    </location>
</feature>
<dbReference type="AlphaFoldDB" id="A0A850HB35"/>
<dbReference type="Pfam" id="PF03073">
    <property type="entry name" value="TspO_MBR"/>
    <property type="match status" value="1"/>
</dbReference>
<feature type="transmembrane region" description="Helical" evidence="6">
    <location>
        <begin position="87"/>
        <end position="109"/>
    </location>
</feature>
<evidence type="ECO:0000256" key="6">
    <source>
        <dbReference type="SAM" id="Phobius"/>
    </source>
</evidence>
<organism evidence="7 8">
    <name type="scientific">Altererythrobacter lutimaris</name>
    <dbReference type="NCBI Taxonomy" id="2743979"/>
    <lineage>
        <taxon>Bacteria</taxon>
        <taxon>Pseudomonadati</taxon>
        <taxon>Pseudomonadota</taxon>
        <taxon>Alphaproteobacteria</taxon>
        <taxon>Sphingomonadales</taxon>
        <taxon>Erythrobacteraceae</taxon>
        <taxon>Altererythrobacter</taxon>
    </lineage>
</organism>
<dbReference type="Gene3D" id="1.20.1260.100">
    <property type="entry name" value="TspO/MBR protein"/>
    <property type="match status" value="1"/>
</dbReference>
<sequence>MNVIASKGQLRASFMRWSLFTVPLIVLLGYFGGQAGSPDTFWFRSLVKPDIFPPPAAFGIVWTILYVMIGFALALVASAWGAKGRAIALILFAIQLVLNLSWTYAFFGMQSIENGLIVIGTLCGFLIATVIAFWRVRRAAALLMLPYLAWVLFATFLNYEFLRANPDGGMQDRPAETQRIEL</sequence>
<evidence type="ECO:0000256" key="4">
    <source>
        <dbReference type="ARBA" id="ARBA00022989"/>
    </source>
</evidence>
<dbReference type="GO" id="GO:0033013">
    <property type="term" value="P:tetrapyrrole metabolic process"/>
    <property type="evidence" value="ECO:0007669"/>
    <property type="project" value="UniProtKB-ARBA"/>
</dbReference>
<dbReference type="FunFam" id="1.20.1260.100:FF:000001">
    <property type="entry name" value="translocator protein 2"/>
    <property type="match status" value="1"/>
</dbReference>
<feature type="transmembrane region" description="Helical" evidence="6">
    <location>
        <begin position="115"/>
        <end position="134"/>
    </location>
</feature>
<keyword evidence="8" id="KW-1185">Reference proteome</keyword>
<protein>
    <submittedName>
        <fullName evidence="7">Tryptophan-rich sensory protein</fullName>
    </submittedName>
</protein>
<dbReference type="CDD" id="cd15904">
    <property type="entry name" value="TSPO_MBR"/>
    <property type="match status" value="1"/>
</dbReference>
<evidence type="ECO:0000256" key="1">
    <source>
        <dbReference type="ARBA" id="ARBA00004141"/>
    </source>
</evidence>